<name>A0A7I7SKF2_9MYCO</name>
<reference evidence="1 2" key="1">
    <citation type="journal article" date="2019" name="Emerg. Microbes Infect.">
        <title>Comprehensive subspecies identification of 175 nontuberculous mycobacteria species based on 7547 genomic profiles.</title>
        <authorList>
            <person name="Matsumoto Y."/>
            <person name="Kinjo T."/>
            <person name="Motooka D."/>
            <person name="Nabeya D."/>
            <person name="Jung N."/>
            <person name="Uechi K."/>
            <person name="Horii T."/>
            <person name="Iida T."/>
            <person name="Fujita J."/>
            <person name="Nakamura S."/>
        </authorList>
    </citation>
    <scope>NUCLEOTIDE SEQUENCE [LARGE SCALE GENOMIC DNA]</scope>
    <source>
        <strain evidence="1 2">JCM 30395</strain>
    </source>
</reference>
<proteinExistence type="predicted"/>
<dbReference type="AlphaFoldDB" id="A0A7I7SKF2"/>
<accession>A0A7I7SKF2</accession>
<dbReference type="Proteomes" id="UP000466445">
    <property type="component" value="Chromosome"/>
</dbReference>
<keyword evidence="2" id="KW-1185">Reference proteome</keyword>
<evidence type="ECO:0000313" key="2">
    <source>
        <dbReference type="Proteomes" id="UP000466445"/>
    </source>
</evidence>
<organism evidence="1 2">
    <name type="scientific">Mycolicibacterium sarraceniae</name>
    <dbReference type="NCBI Taxonomy" id="1534348"/>
    <lineage>
        <taxon>Bacteria</taxon>
        <taxon>Bacillati</taxon>
        <taxon>Actinomycetota</taxon>
        <taxon>Actinomycetes</taxon>
        <taxon>Mycobacteriales</taxon>
        <taxon>Mycobacteriaceae</taxon>
        <taxon>Mycolicibacterium</taxon>
    </lineage>
</organism>
<gene>
    <name evidence="1" type="ORF">MSAR_06000</name>
</gene>
<dbReference type="KEGG" id="msar:MSAR_06000"/>
<dbReference type="EMBL" id="AP022595">
    <property type="protein sequence ID" value="BBY57464.1"/>
    <property type="molecule type" value="Genomic_DNA"/>
</dbReference>
<protein>
    <submittedName>
        <fullName evidence="1">Uncharacterized protein</fullName>
    </submittedName>
</protein>
<evidence type="ECO:0000313" key="1">
    <source>
        <dbReference type="EMBL" id="BBY57464.1"/>
    </source>
</evidence>
<sequence length="144" mass="15959">MPDVVREWRDTHPDEAIPDGLVLTQPLPVSSSEKARGIADRAIHCQYRHDRARRTPHGIDEQIAKAQRVIEGHGAVKRNRFITLSGARVLASSSRLTLLVAPGWKGYTTNLVGQPATFVIDAYHQLCLCGTPRQHRRGRPGAGR</sequence>